<reference evidence="1" key="2">
    <citation type="submission" date="2015-11" db="EMBL/GenBank/DDBJ databases">
        <authorList>
            <person name="Zhang Y."/>
            <person name="Guo Z."/>
        </authorList>
    </citation>
    <scope>NUCLEOTIDE SEQUENCE</scope>
</reference>
<dbReference type="AlphaFoldDB" id="A0A068XZL1"/>
<dbReference type="Proteomes" id="UP000017246">
    <property type="component" value="Unassembled WGS sequence"/>
</dbReference>
<sequence>MKCKPWFWLHLGINRAMKTSALHAELSISAGVTKIASSMLLLGLLQCFLNHVAYVTAVELRLRQFRQHG</sequence>
<keyword evidence="2" id="KW-1185">Reference proteome</keyword>
<proteinExistence type="predicted"/>
<accession>A0A068XZL1</accession>
<name>A0A068XZL1_ECHMU</name>
<gene>
    <name evidence="1" type="ORF">EmuJ_000516200</name>
</gene>
<evidence type="ECO:0000313" key="2">
    <source>
        <dbReference type="Proteomes" id="UP000017246"/>
    </source>
</evidence>
<reference evidence="1" key="1">
    <citation type="journal article" date="2013" name="Nature">
        <title>The genomes of four tapeworm species reveal adaptations to parasitism.</title>
        <authorList>
            <person name="Tsai I.J."/>
            <person name="Zarowiecki M."/>
            <person name="Holroyd N."/>
            <person name="Garciarrubio A."/>
            <person name="Sanchez-Flores A."/>
            <person name="Brooks K.L."/>
            <person name="Tracey A."/>
            <person name="Bobes R.J."/>
            <person name="Fragoso G."/>
            <person name="Sciutto E."/>
            <person name="Aslett M."/>
            <person name="Beasley H."/>
            <person name="Bennett H.M."/>
            <person name="Cai J."/>
            <person name="Camicia F."/>
            <person name="Clark R."/>
            <person name="Cucher M."/>
            <person name="De Silva N."/>
            <person name="Day T.A."/>
            <person name="Deplazes P."/>
            <person name="Estrada K."/>
            <person name="Fernandez C."/>
            <person name="Holland P.W."/>
            <person name="Hou J."/>
            <person name="Hu S."/>
            <person name="Huckvale T."/>
            <person name="Hung S.S."/>
            <person name="Kamenetzky L."/>
            <person name="Keane J.A."/>
            <person name="Kiss F."/>
            <person name="Koziol U."/>
            <person name="Lambert O."/>
            <person name="Liu K."/>
            <person name="Luo X."/>
            <person name="Luo Y."/>
            <person name="Macchiaroli N."/>
            <person name="Nichol S."/>
            <person name="Paps J."/>
            <person name="Parkinson J."/>
            <person name="Pouchkina-Stantcheva N."/>
            <person name="Riddiford N."/>
            <person name="Rosenzvit M."/>
            <person name="Salinas G."/>
            <person name="Wasmuth J.D."/>
            <person name="Zamanian M."/>
            <person name="Zheng Y."/>
            <person name="Cai X."/>
            <person name="Soberon X."/>
            <person name="Olson P.D."/>
            <person name="Laclette J.P."/>
            <person name="Brehm K."/>
            <person name="Berriman M."/>
            <person name="Garciarrubio A."/>
            <person name="Bobes R.J."/>
            <person name="Fragoso G."/>
            <person name="Sanchez-Flores A."/>
            <person name="Estrada K."/>
            <person name="Cevallos M.A."/>
            <person name="Morett E."/>
            <person name="Gonzalez V."/>
            <person name="Portillo T."/>
            <person name="Ochoa-Leyva A."/>
            <person name="Jose M.V."/>
            <person name="Sciutto E."/>
            <person name="Landa A."/>
            <person name="Jimenez L."/>
            <person name="Valdes V."/>
            <person name="Carrero J.C."/>
            <person name="Larralde C."/>
            <person name="Morales-Montor J."/>
            <person name="Limon-Lason J."/>
            <person name="Soberon X."/>
            <person name="Laclette J.P."/>
        </authorList>
    </citation>
    <scope>NUCLEOTIDE SEQUENCE [LARGE SCALE GENOMIC DNA]</scope>
</reference>
<protein>
    <submittedName>
        <fullName evidence="1">Expressed protein</fullName>
    </submittedName>
</protein>
<organism evidence="1 2">
    <name type="scientific">Echinococcus multilocularis</name>
    <name type="common">Fox tapeworm</name>
    <dbReference type="NCBI Taxonomy" id="6211"/>
    <lineage>
        <taxon>Eukaryota</taxon>
        <taxon>Metazoa</taxon>
        <taxon>Spiralia</taxon>
        <taxon>Lophotrochozoa</taxon>
        <taxon>Platyhelminthes</taxon>
        <taxon>Cestoda</taxon>
        <taxon>Eucestoda</taxon>
        <taxon>Cyclophyllidea</taxon>
        <taxon>Taeniidae</taxon>
        <taxon>Echinococcus</taxon>
    </lineage>
</organism>
<evidence type="ECO:0000313" key="1">
    <source>
        <dbReference type="EMBL" id="CDS37871.1"/>
    </source>
</evidence>
<dbReference type="EMBL" id="LN902847">
    <property type="protein sequence ID" value="CDS37871.1"/>
    <property type="molecule type" value="Genomic_DNA"/>
</dbReference>